<organism evidence="2 3">
    <name type="scientific">Vicia faba</name>
    <name type="common">Broad bean</name>
    <name type="synonym">Faba vulgaris</name>
    <dbReference type="NCBI Taxonomy" id="3906"/>
    <lineage>
        <taxon>Eukaryota</taxon>
        <taxon>Viridiplantae</taxon>
        <taxon>Streptophyta</taxon>
        <taxon>Embryophyta</taxon>
        <taxon>Tracheophyta</taxon>
        <taxon>Spermatophyta</taxon>
        <taxon>Magnoliopsida</taxon>
        <taxon>eudicotyledons</taxon>
        <taxon>Gunneridae</taxon>
        <taxon>Pentapetalae</taxon>
        <taxon>rosids</taxon>
        <taxon>fabids</taxon>
        <taxon>Fabales</taxon>
        <taxon>Fabaceae</taxon>
        <taxon>Papilionoideae</taxon>
        <taxon>50 kb inversion clade</taxon>
        <taxon>NPAAA clade</taxon>
        <taxon>Hologalegina</taxon>
        <taxon>IRL clade</taxon>
        <taxon>Fabeae</taxon>
        <taxon>Vicia</taxon>
    </lineage>
</organism>
<reference evidence="2 3" key="1">
    <citation type="submission" date="2023-01" db="EMBL/GenBank/DDBJ databases">
        <authorList>
            <person name="Kreplak J."/>
        </authorList>
    </citation>
    <scope>NUCLEOTIDE SEQUENCE [LARGE SCALE GENOMIC DNA]</scope>
</reference>
<keyword evidence="3" id="KW-1185">Reference proteome</keyword>
<name>A0AAV1AZV8_VICFA</name>
<keyword evidence="1" id="KW-0472">Membrane</keyword>
<dbReference type="Gene3D" id="3.40.50.2000">
    <property type="entry name" value="Glycogen Phosphorylase B"/>
    <property type="match status" value="1"/>
</dbReference>
<dbReference type="Proteomes" id="UP001157006">
    <property type="component" value="Chromosome 6"/>
</dbReference>
<keyword evidence="1" id="KW-1133">Transmembrane helix</keyword>
<evidence type="ECO:0000313" key="3">
    <source>
        <dbReference type="Proteomes" id="UP001157006"/>
    </source>
</evidence>
<dbReference type="PANTHER" id="PTHR48048:SF33">
    <property type="entry name" value="ISOFLAVONE 7-O-GLUCOSYLTRANSFERASE 1"/>
    <property type="match status" value="1"/>
</dbReference>
<dbReference type="GO" id="GO:0035251">
    <property type="term" value="F:UDP-glucosyltransferase activity"/>
    <property type="evidence" value="ECO:0007669"/>
    <property type="project" value="InterPro"/>
</dbReference>
<dbReference type="AlphaFoldDB" id="A0AAV1AZV8"/>
<gene>
    <name evidence="2" type="ORF">VFH_VI009720</name>
</gene>
<feature type="transmembrane region" description="Helical" evidence="1">
    <location>
        <begin position="6"/>
        <end position="24"/>
    </location>
</feature>
<dbReference type="EMBL" id="OX451741">
    <property type="protein sequence ID" value="CAI8616025.1"/>
    <property type="molecule type" value="Genomic_DNA"/>
</dbReference>
<keyword evidence="1" id="KW-0812">Transmembrane</keyword>
<dbReference type="SUPFAM" id="SSF53756">
    <property type="entry name" value="UDP-Glycosyltransferase/glycogen phosphorylase"/>
    <property type="match status" value="1"/>
</dbReference>
<proteinExistence type="predicted"/>
<dbReference type="PANTHER" id="PTHR48048">
    <property type="entry name" value="GLYCOSYLTRANSFERASE"/>
    <property type="match status" value="1"/>
</dbReference>
<dbReference type="InterPro" id="IPR050481">
    <property type="entry name" value="UDP-glycosyltransf_plant"/>
</dbReference>
<evidence type="ECO:0000256" key="1">
    <source>
        <dbReference type="SAM" id="Phobius"/>
    </source>
</evidence>
<accession>A0AAV1AZV8</accession>
<sequence>MKLEISTYFYYTSGAITLGIFLHLPTLHQNAKKRIQDLHMPLRIPDLPKNFTIADYPDELDSESDEFKIMLESIKTMTKSIGIFVNSFDYIEGKALESLNKGLFGPNGTTPTIFSIGPRLHLLMVEM</sequence>
<protein>
    <submittedName>
        <fullName evidence="2">Uncharacterized protein</fullName>
    </submittedName>
</protein>
<evidence type="ECO:0000313" key="2">
    <source>
        <dbReference type="EMBL" id="CAI8616025.1"/>
    </source>
</evidence>